<organism evidence="1 2">
    <name type="scientific">Methanococcus aeolicus (strain ATCC BAA-1280 / DSM 17508 / OCM 812 / Nankai-3)</name>
    <dbReference type="NCBI Taxonomy" id="419665"/>
    <lineage>
        <taxon>Archaea</taxon>
        <taxon>Methanobacteriati</taxon>
        <taxon>Methanobacteriota</taxon>
        <taxon>Methanomada group</taxon>
        <taxon>Methanococci</taxon>
        <taxon>Methanococcales</taxon>
        <taxon>Methanococcaceae</taxon>
        <taxon>Methanococcus</taxon>
    </lineage>
</organism>
<evidence type="ECO:0000313" key="2">
    <source>
        <dbReference type="Proteomes" id="UP000001106"/>
    </source>
</evidence>
<protein>
    <submittedName>
        <fullName evidence="1">TIM-barrel protein</fullName>
    </submittedName>
</protein>
<evidence type="ECO:0000313" key="1">
    <source>
        <dbReference type="EMBL" id="ABR56400.1"/>
    </source>
</evidence>
<dbReference type="PANTHER" id="PTHR11082:SF36">
    <property type="entry name" value="DUS-LIKE FMN-BINDING DOMAIN-CONTAINING PROTEIN"/>
    <property type="match status" value="1"/>
</dbReference>
<dbReference type="SUPFAM" id="SSF51395">
    <property type="entry name" value="FMN-linked oxidoreductases"/>
    <property type="match status" value="1"/>
</dbReference>
<reference evidence="1" key="1">
    <citation type="submission" date="2007-06" db="EMBL/GenBank/DDBJ databases">
        <title>Complete sequence of Methanococcus aeolicus Nankai-3.</title>
        <authorList>
            <consortium name="US DOE Joint Genome Institute"/>
            <person name="Copeland A."/>
            <person name="Lucas S."/>
            <person name="Lapidus A."/>
            <person name="Barry K."/>
            <person name="Glavina del Rio T."/>
            <person name="Dalin E."/>
            <person name="Tice H."/>
            <person name="Pitluck S."/>
            <person name="Chain P."/>
            <person name="Malfatti S."/>
            <person name="Shin M."/>
            <person name="Vergez L."/>
            <person name="Schmutz J."/>
            <person name="Larimer F."/>
            <person name="Land M."/>
            <person name="Hauser L."/>
            <person name="Kyrpides N."/>
            <person name="Lykidis A."/>
            <person name="Sieprawska-Lupa M."/>
            <person name="Whitman W.B."/>
            <person name="Richardson P."/>
        </authorList>
    </citation>
    <scope>NUCLEOTIDE SEQUENCE [LARGE SCALE GENOMIC DNA]</scope>
    <source>
        <strain evidence="1">Nankai-3</strain>
    </source>
</reference>
<dbReference type="HOGENOM" id="CLU_1118194_0_0_2"/>
<dbReference type="Proteomes" id="UP000001106">
    <property type="component" value="Chromosome"/>
</dbReference>
<dbReference type="STRING" id="419665.Maeo_0817"/>
<dbReference type="PANTHER" id="PTHR11082">
    <property type="entry name" value="TRNA-DIHYDROURIDINE SYNTHASE"/>
    <property type="match status" value="1"/>
</dbReference>
<dbReference type="KEGG" id="mae:Maeo_0817"/>
<dbReference type="NCBIfam" id="TIGR00736">
    <property type="entry name" value="nifR3_rel_arch"/>
    <property type="match status" value="1"/>
</dbReference>
<dbReference type="InterPro" id="IPR013785">
    <property type="entry name" value="Aldolase_TIM"/>
</dbReference>
<name>A6UV78_META3</name>
<proteinExistence type="predicted"/>
<dbReference type="InterPro" id="IPR005270">
    <property type="entry name" value="tRNA_dU_NifR3-rel"/>
</dbReference>
<dbReference type="Gene3D" id="3.20.20.70">
    <property type="entry name" value="Aldolase class I"/>
    <property type="match status" value="1"/>
</dbReference>
<gene>
    <name evidence="1" type="ordered locus">Maeo_0817</name>
</gene>
<dbReference type="eggNOG" id="arCOG00605">
    <property type="taxonomic scope" value="Archaea"/>
</dbReference>
<dbReference type="EMBL" id="CP000743">
    <property type="protein sequence ID" value="ABR56400.1"/>
    <property type="molecule type" value="Genomic_DNA"/>
</dbReference>
<keyword evidence="2" id="KW-1185">Reference proteome</keyword>
<sequence>MQIILLYYYIRHPYNFDKMYNKNNKNNNLLNLKNKISKNKKIVLAPMAGITDGKFCKKYKNLFAIVCIGAYDLDKDSQIASEKIVNRGRKEFLYNLDEFDNIIQQNIMDAKESGAPVSVNVRFKDINKSIDKIKTILQHSDIFELNCHCRQKEITDLGIGQELLKKENNRILKNNLKIINKINNELSGQLNGQLHGSSTPIFLKIRANFISSNELINNLNNVKDYFDGLHIDCFYPNKNCADLDYLMDLRNNFKDKIIIGNNSVNSINDAKNMLKYCDFVSVARCILRDNIEWIKEINNKTEKYIY</sequence>
<dbReference type="AlphaFoldDB" id="A6UV78"/>
<accession>A6UV78</accession>